<dbReference type="Proteomes" id="UP001139000">
    <property type="component" value="Unassembled WGS sequence"/>
</dbReference>
<evidence type="ECO:0000256" key="2">
    <source>
        <dbReference type="SAM" id="Phobius"/>
    </source>
</evidence>
<feature type="compositionally biased region" description="Basic and acidic residues" evidence="1">
    <location>
        <begin position="66"/>
        <end position="76"/>
    </location>
</feature>
<reference evidence="3" key="1">
    <citation type="submission" date="2021-12" db="EMBL/GenBank/DDBJ databases">
        <title>Novel species in genus Dyadobacter.</title>
        <authorList>
            <person name="Ma C."/>
        </authorList>
    </citation>
    <scope>NUCLEOTIDE SEQUENCE</scope>
    <source>
        <strain evidence="3">LJ419</strain>
    </source>
</reference>
<feature type="compositionally biased region" description="Basic and acidic residues" evidence="1">
    <location>
        <begin position="43"/>
        <end position="53"/>
    </location>
</feature>
<proteinExistence type="predicted"/>
<name>A0A9X1PJS8_9BACT</name>
<keyword evidence="4" id="KW-1185">Reference proteome</keyword>
<keyword evidence="2" id="KW-1133">Transmembrane helix</keyword>
<feature type="transmembrane region" description="Helical" evidence="2">
    <location>
        <begin position="6"/>
        <end position="32"/>
    </location>
</feature>
<organism evidence="3 4">
    <name type="scientific">Dyadobacter chenwenxiniae</name>
    <dbReference type="NCBI Taxonomy" id="2906456"/>
    <lineage>
        <taxon>Bacteria</taxon>
        <taxon>Pseudomonadati</taxon>
        <taxon>Bacteroidota</taxon>
        <taxon>Cytophagia</taxon>
        <taxon>Cytophagales</taxon>
        <taxon>Spirosomataceae</taxon>
        <taxon>Dyadobacter</taxon>
    </lineage>
</organism>
<dbReference type="EMBL" id="JAJTTC010000001">
    <property type="protein sequence ID" value="MCF0060111.1"/>
    <property type="molecule type" value="Genomic_DNA"/>
</dbReference>
<keyword evidence="2" id="KW-0472">Membrane</keyword>
<evidence type="ECO:0000313" key="3">
    <source>
        <dbReference type="EMBL" id="MCF0060111.1"/>
    </source>
</evidence>
<evidence type="ECO:0000313" key="4">
    <source>
        <dbReference type="Proteomes" id="UP001139000"/>
    </source>
</evidence>
<dbReference type="AlphaFoldDB" id="A0A9X1PJS8"/>
<comment type="caution">
    <text evidence="3">The sequence shown here is derived from an EMBL/GenBank/DDBJ whole genome shotgun (WGS) entry which is preliminary data.</text>
</comment>
<evidence type="ECO:0000256" key="1">
    <source>
        <dbReference type="SAM" id="MobiDB-lite"/>
    </source>
</evidence>
<protein>
    <submittedName>
        <fullName evidence="3">Uncharacterized protein</fullName>
    </submittedName>
</protein>
<sequence length="82" mass="9205">MEMKYYFIVAVVIILAIVAIVNLNSIISWGSLSIKSDNRYRRNEARVRGEGNKVRQGNSSSPDMSSENKSDVDGKNNDLIQE</sequence>
<accession>A0A9X1PJS8</accession>
<feature type="region of interest" description="Disordered" evidence="1">
    <location>
        <begin position="43"/>
        <end position="82"/>
    </location>
</feature>
<feature type="compositionally biased region" description="Polar residues" evidence="1">
    <location>
        <begin position="55"/>
        <end position="65"/>
    </location>
</feature>
<gene>
    <name evidence="3" type="ORF">LXM26_01295</name>
</gene>
<dbReference type="RefSeq" id="WP_234652623.1">
    <property type="nucleotide sequence ID" value="NZ_CP094997.1"/>
</dbReference>
<keyword evidence="2" id="KW-0812">Transmembrane</keyword>